<evidence type="ECO:0000313" key="2">
    <source>
        <dbReference type="Proteomes" id="UP000028582"/>
    </source>
</evidence>
<organism evidence="1 2">
    <name type="scientific">Phytophthora nicotianae P1976</name>
    <dbReference type="NCBI Taxonomy" id="1317066"/>
    <lineage>
        <taxon>Eukaryota</taxon>
        <taxon>Sar</taxon>
        <taxon>Stramenopiles</taxon>
        <taxon>Oomycota</taxon>
        <taxon>Peronosporomycetes</taxon>
        <taxon>Peronosporales</taxon>
        <taxon>Peronosporaceae</taxon>
        <taxon>Phytophthora</taxon>
    </lineage>
</organism>
<dbReference type="AlphaFoldDB" id="A0A080ZGV3"/>
<protein>
    <submittedName>
        <fullName evidence="1">Uncharacterized protein</fullName>
    </submittedName>
</protein>
<dbReference type="Proteomes" id="UP000028582">
    <property type="component" value="Unassembled WGS sequence"/>
</dbReference>
<sequence>MSIRRTIVLKSVEALLHRLEDNVVTGADLVFYALTGICFLLRSHLAPSAAQAGVSRYRPEVGSFVSVCH</sequence>
<proteinExistence type="predicted"/>
<comment type="caution">
    <text evidence="1">The sequence shown here is derived from an EMBL/GenBank/DDBJ whole genome shotgun (WGS) entry which is preliminary data.</text>
</comment>
<gene>
    <name evidence="1" type="ORF">F444_16879</name>
</gene>
<name>A0A080ZGV3_PHYNI</name>
<reference evidence="1 2" key="1">
    <citation type="submission" date="2013-11" db="EMBL/GenBank/DDBJ databases">
        <title>The Genome Sequence of Phytophthora parasitica P1976.</title>
        <authorList>
            <consortium name="The Broad Institute Genomics Platform"/>
            <person name="Russ C."/>
            <person name="Tyler B."/>
            <person name="Panabieres F."/>
            <person name="Shan W."/>
            <person name="Tripathy S."/>
            <person name="Grunwald N."/>
            <person name="Machado M."/>
            <person name="Johnson C.S."/>
            <person name="Walker B."/>
            <person name="Young S."/>
            <person name="Zeng Q."/>
            <person name="Gargeya S."/>
            <person name="Fitzgerald M."/>
            <person name="Haas B."/>
            <person name="Abouelleil A."/>
            <person name="Allen A.W."/>
            <person name="Alvarado L."/>
            <person name="Arachchi H.M."/>
            <person name="Berlin A.M."/>
            <person name="Chapman S.B."/>
            <person name="Gainer-Dewar J."/>
            <person name="Goldberg J."/>
            <person name="Griggs A."/>
            <person name="Gujja S."/>
            <person name="Hansen M."/>
            <person name="Howarth C."/>
            <person name="Imamovic A."/>
            <person name="Ireland A."/>
            <person name="Larimer J."/>
            <person name="McCowan C."/>
            <person name="Murphy C."/>
            <person name="Pearson M."/>
            <person name="Poon T.W."/>
            <person name="Priest M."/>
            <person name="Roberts A."/>
            <person name="Saif S."/>
            <person name="Shea T."/>
            <person name="Sisk P."/>
            <person name="Sykes S."/>
            <person name="Wortman J."/>
            <person name="Nusbaum C."/>
            <person name="Birren B."/>
        </authorList>
    </citation>
    <scope>NUCLEOTIDE SEQUENCE [LARGE SCALE GENOMIC DNA]</scope>
    <source>
        <strain evidence="1 2">P1976</strain>
    </source>
</reference>
<accession>A0A080ZGV3</accession>
<dbReference type="EMBL" id="ANJA01003137">
    <property type="protein sequence ID" value="ETO65864.1"/>
    <property type="molecule type" value="Genomic_DNA"/>
</dbReference>
<evidence type="ECO:0000313" key="1">
    <source>
        <dbReference type="EMBL" id="ETO65864.1"/>
    </source>
</evidence>